<evidence type="ECO:0000259" key="1">
    <source>
        <dbReference type="Pfam" id="PF00075"/>
    </source>
</evidence>
<reference evidence="2 3" key="1">
    <citation type="submission" date="2015-10" db="EMBL/GenBank/DDBJ databases">
        <title>Full genome of DAOMC 229536 Phialocephala scopiformis, a fungal endophyte of spruce producing the potent anti-insectan compound rugulosin.</title>
        <authorList>
            <consortium name="DOE Joint Genome Institute"/>
            <person name="Walker A.K."/>
            <person name="Frasz S.L."/>
            <person name="Seifert K.A."/>
            <person name="Miller J.D."/>
            <person name="Mondo S.J."/>
            <person name="Labutti K."/>
            <person name="Lipzen A."/>
            <person name="Dockter R."/>
            <person name="Kennedy M."/>
            <person name="Grigoriev I.V."/>
            <person name="Spatafora J.W."/>
        </authorList>
    </citation>
    <scope>NUCLEOTIDE SEQUENCE [LARGE SCALE GENOMIC DNA]</scope>
    <source>
        <strain evidence="2 3">CBS 120377</strain>
    </source>
</reference>
<name>A0A132BBR0_MOLSC</name>
<dbReference type="Gene3D" id="3.30.420.10">
    <property type="entry name" value="Ribonuclease H-like superfamily/Ribonuclease H"/>
    <property type="match status" value="1"/>
</dbReference>
<keyword evidence="3" id="KW-1185">Reference proteome</keyword>
<dbReference type="InterPro" id="IPR012337">
    <property type="entry name" value="RNaseH-like_sf"/>
</dbReference>
<feature type="domain" description="RNase H type-1" evidence="1">
    <location>
        <begin position="45"/>
        <end position="150"/>
    </location>
</feature>
<dbReference type="RefSeq" id="XP_018063442.1">
    <property type="nucleotide sequence ID" value="XM_018212462.1"/>
</dbReference>
<dbReference type="InterPro" id="IPR002156">
    <property type="entry name" value="RNaseH_domain"/>
</dbReference>
<gene>
    <name evidence="2" type="ORF">LY89DRAFT_658167</name>
</gene>
<proteinExistence type="predicted"/>
<organism evidence="2 3">
    <name type="scientific">Mollisia scopiformis</name>
    <name type="common">Conifer needle endophyte fungus</name>
    <name type="synonym">Phialocephala scopiformis</name>
    <dbReference type="NCBI Taxonomy" id="149040"/>
    <lineage>
        <taxon>Eukaryota</taxon>
        <taxon>Fungi</taxon>
        <taxon>Dikarya</taxon>
        <taxon>Ascomycota</taxon>
        <taxon>Pezizomycotina</taxon>
        <taxon>Leotiomycetes</taxon>
        <taxon>Helotiales</taxon>
        <taxon>Mollisiaceae</taxon>
        <taxon>Mollisia</taxon>
    </lineage>
</organism>
<evidence type="ECO:0000313" key="3">
    <source>
        <dbReference type="Proteomes" id="UP000070700"/>
    </source>
</evidence>
<dbReference type="STRING" id="149040.A0A132BBR0"/>
<dbReference type="GO" id="GO:0003676">
    <property type="term" value="F:nucleic acid binding"/>
    <property type="evidence" value="ECO:0007669"/>
    <property type="project" value="InterPro"/>
</dbReference>
<dbReference type="GeneID" id="28822188"/>
<protein>
    <recommendedName>
        <fullName evidence="1">RNase H type-1 domain-containing protein</fullName>
    </recommendedName>
</protein>
<dbReference type="Proteomes" id="UP000070700">
    <property type="component" value="Unassembled WGS sequence"/>
</dbReference>
<dbReference type="KEGG" id="psco:LY89DRAFT_658167"/>
<accession>A0A132BBR0</accession>
<dbReference type="AlphaFoldDB" id="A0A132BBR0"/>
<dbReference type="InParanoid" id="A0A132BBR0"/>
<dbReference type="EMBL" id="KQ947433">
    <property type="protein sequence ID" value="KUJ09087.1"/>
    <property type="molecule type" value="Genomic_DNA"/>
</dbReference>
<evidence type="ECO:0000313" key="2">
    <source>
        <dbReference type="EMBL" id="KUJ09087.1"/>
    </source>
</evidence>
<dbReference type="GO" id="GO:0004523">
    <property type="term" value="F:RNA-DNA hybrid ribonuclease activity"/>
    <property type="evidence" value="ECO:0007669"/>
    <property type="project" value="InterPro"/>
</dbReference>
<sequence>MRALYERIRRLFHVATYGNQISHDLPLEIRRLRYDPYSIVLAISGICQSQDETRARASFSVFFAKNSFRIIAARLPAYRNQTSNTSQLYAVVAALQGVEEMLDSGHCISQAVLISDSRWLVDSLAVAVWQWEQNAWRNNRGRLMVNWELFRWLHGRISSLQARGCEVKFWTVRRRWNQEAIVLARSALR</sequence>
<dbReference type="SUPFAM" id="SSF53098">
    <property type="entry name" value="Ribonuclease H-like"/>
    <property type="match status" value="1"/>
</dbReference>
<dbReference type="OrthoDB" id="245563at2759"/>
<dbReference type="Pfam" id="PF00075">
    <property type="entry name" value="RNase_H"/>
    <property type="match status" value="1"/>
</dbReference>
<dbReference type="InterPro" id="IPR036397">
    <property type="entry name" value="RNaseH_sf"/>
</dbReference>